<comment type="caution">
    <text evidence="7">The sequence shown here is derived from an EMBL/GenBank/DDBJ whole genome shotgun (WGS) entry which is preliminary data.</text>
</comment>
<dbReference type="InterPro" id="IPR001609">
    <property type="entry name" value="Myosin_head_motor_dom-like"/>
</dbReference>
<evidence type="ECO:0000313" key="7">
    <source>
        <dbReference type="EMBL" id="CAG9125698.1"/>
    </source>
</evidence>
<evidence type="ECO:0000256" key="2">
    <source>
        <dbReference type="ARBA" id="ARBA00022840"/>
    </source>
</evidence>
<feature type="domain" description="Myosin motor" evidence="6">
    <location>
        <begin position="1"/>
        <end position="55"/>
    </location>
</feature>
<dbReference type="GO" id="GO:0030048">
    <property type="term" value="P:actin filament-based movement"/>
    <property type="evidence" value="ECO:0007669"/>
    <property type="project" value="TreeGrafter"/>
</dbReference>
<accession>A0A8S4FF15</accession>
<dbReference type="GO" id="GO:0007015">
    <property type="term" value="P:actin filament organization"/>
    <property type="evidence" value="ECO:0007669"/>
    <property type="project" value="TreeGrafter"/>
</dbReference>
<dbReference type="InterPro" id="IPR027417">
    <property type="entry name" value="P-loop_NTPase"/>
</dbReference>
<evidence type="ECO:0000256" key="4">
    <source>
        <dbReference type="PROSITE-ProRule" id="PRU00782"/>
    </source>
</evidence>
<evidence type="ECO:0000256" key="1">
    <source>
        <dbReference type="ARBA" id="ARBA00022741"/>
    </source>
</evidence>
<reference evidence="7" key="1">
    <citation type="submission" date="2020-11" db="EMBL/GenBank/DDBJ databases">
        <authorList>
            <person name="Whiteford S."/>
        </authorList>
    </citation>
    <scope>NUCLEOTIDE SEQUENCE</scope>
</reference>
<dbReference type="GO" id="GO:0005524">
    <property type="term" value="F:ATP binding"/>
    <property type="evidence" value="ECO:0007669"/>
    <property type="project" value="UniProtKB-KW"/>
</dbReference>
<dbReference type="GO" id="GO:0005737">
    <property type="term" value="C:cytoplasm"/>
    <property type="evidence" value="ECO:0007669"/>
    <property type="project" value="TreeGrafter"/>
</dbReference>
<dbReference type="GO" id="GO:0005886">
    <property type="term" value="C:plasma membrane"/>
    <property type="evidence" value="ECO:0007669"/>
    <property type="project" value="TreeGrafter"/>
</dbReference>
<dbReference type="GO" id="GO:0006897">
    <property type="term" value="P:endocytosis"/>
    <property type="evidence" value="ECO:0007669"/>
    <property type="project" value="TreeGrafter"/>
</dbReference>
<dbReference type="EMBL" id="CAJHNJ030000031">
    <property type="protein sequence ID" value="CAG9125698.1"/>
    <property type="molecule type" value="Genomic_DNA"/>
</dbReference>
<feature type="region of interest" description="Disordered" evidence="5">
    <location>
        <begin position="355"/>
        <end position="435"/>
    </location>
</feature>
<feature type="region of interest" description="Disordered" evidence="5">
    <location>
        <begin position="697"/>
        <end position="729"/>
    </location>
</feature>
<feature type="compositionally biased region" description="Basic residues" evidence="5">
    <location>
        <begin position="381"/>
        <end position="390"/>
    </location>
</feature>
<dbReference type="SUPFAM" id="SSF52540">
    <property type="entry name" value="P-loop containing nucleoside triphosphate hydrolases"/>
    <property type="match status" value="1"/>
</dbReference>
<evidence type="ECO:0000259" key="6">
    <source>
        <dbReference type="PROSITE" id="PS51456"/>
    </source>
</evidence>
<protein>
    <submittedName>
        <fullName evidence="7">(diamondback moth) hypothetical protein</fullName>
    </submittedName>
</protein>
<dbReference type="GO" id="GO:0016459">
    <property type="term" value="C:myosin complex"/>
    <property type="evidence" value="ECO:0007669"/>
    <property type="project" value="UniProtKB-KW"/>
</dbReference>
<feature type="compositionally biased region" description="Basic residues" evidence="5">
    <location>
        <begin position="411"/>
        <end position="426"/>
    </location>
</feature>
<sequence>MLSQYTWSNYRGTSDKEAVLVLLRDLAVTDFQAGHTKLFIRGTSDKEAVLVLMRDLAVMDFQAGHTKLFIRIEATYCRYKMLSQYTWPNYRGTSDKEAVLVLLRDLAVTDFQAGHTKLFIRSAKTVHQLETARAELIPSIVVLLQKLWRGALARQRYRKMKAALRIFHAWRRYRSRRYIAELQTELARNRGLIRHWPPPPRGARVACLPPAYRRWRAYLTLKPIPRDQLSRNRGLIRHWPPPPRGARVACLPPAYRRWRAYLTLKPIPRDQSCNRGLIRHWAAPPRGARVACLPPAYRRWRAYLTLKPIPRDQWPQLKMKICAASALKGRRREWGARRQWLGDYLAQDSYNSKAVVPNMEPVPGPSHGSVPVPDRDGGTPPRRRRRRRRVSSSSSSSSCSSSSSDTCSSAKRSKRSRRHRRKKSKHESRTDQRMDQLFKELGELRKYITPSGNTDLPCDGMQDNDATSVCSGVSGHLYDSVAGSQDLDQREKSPKLTKDFTFSLETKLKEPSIPKTPDVFLKMLSDVQRLGSTAWSEVRYADTQKTYNHTPGFIDLETNEEVKMYDTLRNQANTEKAYAAITYCVLKQKEALQENLRNILTWAKDNDGITFDTLNNKIDELFQSGSFHKITSDLLQLVCGHRAESIEMRRDAITTQVRDPLVKATLSRIPPSSTYLFESESFTAALEKAGGVRKAFWPPRSEQQAQKSSQGNSRPSRGQATRRQAVPSRGAHRIYLDLGNIFTIRNKK</sequence>
<dbReference type="PANTHER" id="PTHR13140">
    <property type="entry name" value="MYOSIN"/>
    <property type="match status" value="1"/>
</dbReference>
<organism evidence="7 8">
    <name type="scientific">Plutella xylostella</name>
    <name type="common">Diamondback moth</name>
    <name type="synonym">Plutella maculipennis</name>
    <dbReference type="NCBI Taxonomy" id="51655"/>
    <lineage>
        <taxon>Eukaryota</taxon>
        <taxon>Metazoa</taxon>
        <taxon>Ecdysozoa</taxon>
        <taxon>Arthropoda</taxon>
        <taxon>Hexapoda</taxon>
        <taxon>Insecta</taxon>
        <taxon>Pterygota</taxon>
        <taxon>Neoptera</taxon>
        <taxon>Endopterygota</taxon>
        <taxon>Lepidoptera</taxon>
        <taxon>Glossata</taxon>
        <taxon>Ditrysia</taxon>
        <taxon>Yponomeutoidea</taxon>
        <taxon>Plutellidae</taxon>
        <taxon>Plutella</taxon>
    </lineage>
</organism>
<comment type="caution">
    <text evidence="4">Lacks conserved residue(s) required for the propagation of feature annotation.</text>
</comment>
<dbReference type="GO" id="GO:0005902">
    <property type="term" value="C:microvillus"/>
    <property type="evidence" value="ECO:0007669"/>
    <property type="project" value="TreeGrafter"/>
</dbReference>
<keyword evidence="1" id="KW-0547">Nucleotide-binding</keyword>
<evidence type="ECO:0000313" key="8">
    <source>
        <dbReference type="Proteomes" id="UP000653454"/>
    </source>
</evidence>
<feature type="compositionally biased region" description="Polar residues" evidence="5">
    <location>
        <begin position="701"/>
        <end position="722"/>
    </location>
</feature>
<dbReference type="PROSITE" id="PS51456">
    <property type="entry name" value="MYOSIN_MOTOR"/>
    <property type="match status" value="1"/>
</dbReference>
<dbReference type="AlphaFoldDB" id="A0A8S4FF15"/>
<dbReference type="Gene3D" id="1.20.5.190">
    <property type="match status" value="1"/>
</dbReference>
<dbReference type="GO" id="GO:0000146">
    <property type="term" value="F:microfilament motor activity"/>
    <property type="evidence" value="ECO:0007669"/>
    <property type="project" value="TreeGrafter"/>
</dbReference>
<gene>
    <name evidence="7" type="ORF">PLXY2_LOCUS8496</name>
</gene>
<keyword evidence="3 4" id="KW-0009">Actin-binding</keyword>
<evidence type="ECO:0000256" key="5">
    <source>
        <dbReference type="SAM" id="MobiDB-lite"/>
    </source>
</evidence>
<dbReference type="Gene3D" id="6.20.240.20">
    <property type="match status" value="1"/>
</dbReference>
<comment type="similarity">
    <text evidence="4">Belongs to the TRAFAC class myosin-kinesin ATPase superfamily. Myosin family.</text>
</comment>
<keyword evidence="8" id="KW-1185">Reference proteome</keyword>
<dbReference type="PANTHER" id="PTHR13140:SF713">
    <property type="entry name" value="UNCONVENTIONAL MYOSIN ID"/>
    <property type="match status" value="1"/>
</dbReference>
<dbReference type="GO" id="GO:0051015">
    <property type="term" value="F:actin filament binding"/>
    <property type="evidence" value="ECO:0007669"/>
    <property type="project" value="TreeGrafter"/>
</dbReference>
<feature type="compositionally biased region" description="Low complexity" evidence="5">
    <location>
        <begin position="391"/>
        <end position="410"/>
    </location>
</feature>
<keyword evidence="4" id="KW-0505">Motor protein</keyword>
<keyword evidence="2" id="KW-0067">ATP-binding</keyword>
<keyword evidence="4" id="KW-0518">Myosin</keyword>
<evidence type="ECO:0000256" key="3">
    <source>
        <dbReference type="ARBA" id="ARBA00023203"/>
    </source>
</evidence>
<dbReference type="PROSITE" id="PS50096">
    <property type="entry name" value="IQ"/>
    <property type="match status" value="1"/>
</dbReference>
<dbReference type="Proteomes" id="UP000653454">
    <property type="component" value="Unassembled WGS sequence"/>
</dbReference>
<name>A0A8S4FF15_PLUXY</name>
<proteinExistence type="inferred from homology"/>